<dbReference type="EMBL" id="QKYT01000699">
    <property type="protein sequence ID" value="RIA82157.1"/>
    <property type="molecule type" value="Genomic_DNA"/>
</dbReference>
<reference evidence="1 2" key="1">
    <citation type="submission" date="2018-06" db="EMBL/GenBank/DDBJ databases">
        <title>Comparative genomics reveals the genomic features of Rhizophagus irregularis, R. cerebriforme, R. diaphanum and Gigaspora rosea, and their symbiotic lifestyle signature.</title>
        <authorList>
            <person name="Morin E."/>
            <person name="San Clemente H."/>
            <person name="Chen E.C.H."/>
            <person name="De La Providencia I."/>
            <person name="Hainaut M."/>
            <person name="Kuo A."/>
            <person name="Kohler A."/>
            <person name="Murat C."/>
            <person name="Tang N."/>
            <person name="Roy S."/>
            <person name="Loubradou J."/>
            <person name="Henrissat B."/>
            <person name="Grigoriev I.V."/>
            <person name="Corradi N."/>
            <person name="Roux C."/>
            <person name="Martin F.M."/>
        </authorList>
    </citation>
    <scope>NUCLEOTIDE SEQUENCE [LARGE SCALE GENOMIC DNA]</scope>
    <source>
        <strain evidence="1 2">DAOM 227022</strain>
    </source>
</reference>
<evidence type="ECO:0000313" key="1">
    <source>
        <dbReference type="EMBL" id="RIA82157.1"/>
    </source>
</evidence>
<name>A0A397SDR8_9GLOM</name>
<evidence type="ECO:0000313" key="2">
    <source>
        <dbReference type="Proteomes" id="UP000265703"/>
    </source>
</evidence>
<dbReference type="Proteomes" id="UP000265703">
    <property type="component" value="Unassembled WGS sequence"/>
</dbReference>
<keyword evidence="2" id="KW-1185">Reference proteome</keyword>
<dbReference type="OrthoDB" id="2429411at2759"/>
<accession>A0A397SDR8</accession>
<sequence length="72" mass="8404">MNIMNITNVEGSRLQRIANPNNKFSAQQMQEELVRHVQLAELDENDIPKTSTIQNWIAGFSQKWKEAWQYGN</sequence>
<proteinExistence type="predicted"/>
<dbReference type="AlphaFoldDB" id="A0A397SDR8"/>
<dbReference type="STRING" id="658196.A0A397SDR8"/>
<gene>
    <name evidence="1" type="ORF">C1645_835819</name>
</gene>
<organism evidence="1 2">
    <name type="scientific">Glomus cerebriforme</name>
    <dbReference type="NCBI Taxonomy" id="658196"/>
    <lineage>
        <taxon>Eukaryota</taxon>
        <taxon>Fungi</taxon>
        <taxon>Fungi incertae sedis</taxon>
        <taxon>Mucoromycota</taxon>
        <taxon>Glomeromycotina</taxon>
        <taxon>Glomeromycetes</taxon>
        <taxon>Glomerales</taxon>
        <taxon>Glomeraceae</taxon>
        <taxon>Glomus</taxon>
    </lineage>
</organism>
<protein>
    <submittedName>
        <fullName evidence="1">Uncharacterized protein</fullName>
    </submittedName>
</protein>
<comment type="caution">
    <text evidence="1">The sequence shown here is derived from an EMBL/GenBank/DDBJ whole genome shotgun (WGS) entry which is preliminary data.</text>
</comment>